<evidence type="ECO:0000259" key="2">
    <source>
        <dbReference type="PROSITE" id="PS50144"/>
    </source>
</evidence>
<dbReference type="InterPro" id="IPR000210">
    <property type="entry name" value="BTB/POZ_dom"/>
</dbReference>
<dbReference type="PROSITE" id="PS50097">
    <property type="entry name" value="BTB"/>
    <property type="match status" value="1"/>
</dbReference>
<accession>A0AAV4VFW6</accession>
<dbReference type="SMART" id="SM00225">
    <property type="entry name" value="BTB"/>
    <property type="match status" value="1"/>
</dbReference>
<dbReference type="InterPro" id="IPR002083">
    <property type="entry name" value="MATH/TRAF_dom"/>
</dbReference>
<dbReference type="GO" id="GO:0030163">
    <property type="term" value="P:protein catabolic process"/>
    <property type="evidence" value="ECO:0007669"/>
    <property type="project" value="UniProtKB-ARBA"/>
</dbReference>
<gene>
    <name evidence="3" type="primary">spop_24</name>
    <name evidence="3" type="ORF">CEXT_68791</name>
</gene>
<evidence type="ECO:0000259" key="1">
    <source>
        <dbReference type="PROSITE" id="PS50097"/>
    </source>
</evidence>
<dbReference type="CDD" id="cd18186">
    <property type="entry name" value="BTB_POZ_ZBTB_KLHL-like"/>
    <property type="match status" value="1"/>
</dbReference>
<comment type="caution">
    <text evidence="3">The sequence shown here is derived from an EMBL/GenBank/DDBJ whole genome shotgun (WGS) entry which is preliminary data.</text>
</comment>
<dbReference type="Proteomes" id="UP001054945">
    <property type="component" value="Unassembled WGS sequence"/>
</dbReference>
<protein>
    <submittedName>
        <fullName evidence="3">Speckle-type POZ protein</fullName>
    </submittedName>
</protein>
<sequence>MEGKKEDERKCFSFTWLLENASYCFQKEGEEIKSPSFRIQWVEPSDWRLSLYPRGFEDGSNIGVFLYREDDDTSIFKITDFEISLLAVDGTTLTFSKSEQNFYSQQSIGFPNFARRKQIFNEEKSNFLPNDTLRIRCRIWSVLGNIKENVECYARTRIAVEWRSLVSTFTEFSHLTTNEKQTLPINSSSNDEQLAVVNMLLTENSSYEKLLHFEFECHNEKAKFSSIQFIILDAAGNAIERIKEEFCAISTGIELNKIEKLYMGRRGDSQRNPVDSYCMEDEERLSVSTKILKDNMKLLYSDGLLSDVKLKTKTATFPAHRNILSVRSSVFKAMFSSDMREKHGDSVDIEDISDYTLKRMLEYLYTADVEGLQWESAIDLYKAADKYEILSLKKQCSSFLKFSLTPTKACEILLLSDMYQDDDLKTYVQNYILKCDKDIFNSKDWNRIIESNPKLAAYTMRLKFI</sequence>
<dbReference type="Gene3D" id="1.25.40.420">
    <property type="match status" value="1"/>
</dbReference>
<dbReference type="InterPro" id="IPR011333">
    <property type="entry name" value="SKP1/BTB/POZ_sf"/>
</dbReference>
<keyword evidence="4" id="KW-1185">Reference proteome</keyword>
<dbReference type="Gene3D" id="2.60.210.10">
    <property type="entry name" value="Apoptosis, Tumor Necrosis Factor Receptor Associated Protein 2, Chain A"/>
    <property type="match status" value="1"/>
</dbReference>
<reference evidence="3 4" key="1">
    <citation type="submission" date="2021-06" db="EMBL/GenBank/DDBJ databases">
        <title>Caerostris extrusa draft genome.</title>
        <authorList>
            <person name="Kono N."/>
            <person name="Arakawa K."/>
        </authorList>
    </citation>
    <scope>NUCLEOTIDE SEQUENCE [LARGE SCALE GENOMIC DNA]</scope>
</reference>
<dbReference type="Pfam" id="PF00651">
    <property type="entry name" value="BTB"/>
    <property type="match status" value="1"/>
</dbReference>
<feature type="domain" description="BTB" evidence="1">
    <location>
        <begin position="306"/>
        <end position="373"/>
    </location>
</feature>
<dbReference type="Pfam" id="PF22486">
    <property type="entry name" value="MATH_2"/>
    <property type="match status" value="1"/>
</dbReference>
<dbReference type="SUPFAM" id="SSF54695">
    <property type="entry name" value="POZ domain"/>
    <property type="match status" value="1"/>
</dbReference>
<organism evidence="3 4">
    <name type="scientific">Caerostris extrusa</name>
    <name type="common">Bark spider</name>
    <name type="synonym">Caerostris bankana</name>
    <dbReference type="NCBI Taxonomy" id="172846"/>
    <lineage>
        <taxon>Eukaryota</taxon>
        <taxon>Metazoa</taxon>
        <taxon>Ecdysozoa</taxon>
        <taxon>Arthropoda</taxon>
        <taxon>Chelicerata</taxon>
        <taxon>Arachnida</taxon>
        <taxon>Araneae</taxon>
        <taxon>Araneomorphae</taxon>
        <taxon>Entelegynae</taxon>
        <taxon>Araneoidea</taxon>
        <taxon>Araneidae</taxon>
        <taxon>Caerostris</taxon>
    </lineage>
</organism>
<dbReference type="Gene3D" id="3.30.710.10">
    <property type="entry name" value="Potassium Channel Kv1.1, Chain A"/>
    <property type="match status" value="1"/>
</dbReference>
<dbReference type="PROSITE" id="PS50144">
    <property type="entry name" value="MATH"/>
    <property type="match status" value="1"/>
</dbReference>
<dbReference type="CDD" id="cd00121">
    <property type="entry name" value="MATH"/>
    <property type="match status" value="1"/>
</dbReference>
<dbReference type="InterPro" id="IPR008974">
    <property type="entry name" value="TRAF-like"/>
</dbReference>
<evidence type="ECO:0000313" key="3">
    <source>
        <dbReference type="EMBL" id="GIY68448.1"/>
    </source>
</evidence>
<dbReference type="SUPFAM" id="SSF49599">
    <property type="entry name" value="TRAF domain-like"/>
    <property type="match status" value="1"/>
</dbReference>
<proteinExistence type="predicted"/>
<dbReference type="AlphaFoldDB" id="A0AAV4VFW6"/>
<dbReference type="PANTHER" id="PTHR24413">
    <property type="entry name" value="SPECKLE-TYPE POZ PROTEIN"/>
    <property type="match status" value="1"/>
</dbReference>
<dbReference type="EMBL" id="BPLR01014378">
    <property type="protein sequence ID" value="GIY68448.1"/>
    <property type="molecule type" value="Genomic_DNA"/>
</dbReference>
<name>A0AAV4VFW6_CAEEX</name>
<feature type="domain" description="MATH" evidence="2">
    <location>
        <begin position="11"/>
        <end position="139"/>
    </location>
</feature>
<evidence type="ECO:0000313" key="4">
    <source>
        <dbReference type="Proteomes" id="UP001054945"/>
    </source>
</evidence>